<reference evidence="1" key="1">
    <citation type="journal article" date="2023" name="Science">
        <title>Genome structures resolve the early diversification of teleost fishes.</title>
        <authorList>
            <person name="Parey E."/>
            <person name="Louis A."/>
            <person name="Montfort J."/>
            <person name="Bouchez O."/>
            <person name="Roques C."/>
            <person name="Iampietro C."/>
            <person name="Lluch J."/>
            <person name="Castinel A."/>
            <person name="Donnadieu C."/>
            <person name="Desvignes T."/>
            <person name="Floi Bucao C."/>
            <person name="Jouanno E."/>
            <person name="Wen M."/>
            <person name="Mejri S."/>
            <person name="Dirks R."/>
            <person name="Jansen H."/>
            <person name="Henkel C."/>
            <person name="Chen W.J."/>
            <person name="Zahm M."/>
            <person name="Cabau C."/>
            <person name="Klopp C."/>
            <person name="Thompson A.W."/>
            <person name="Robinson-Rechavi M."/>
            <person name="Braasch I."/>
            <person name="Lecointre G."/>
            <person name="Bobe J."/>
            <person name="Postlethwait J.H."/>
            <person name="Berthelot C."/>
            <person name="Roest Crollius H."/>
            <person name="Guiguen Y."/>
        </authorList>
    </citation>
    <scope>NUCLEOTIDE SEQUENCE</scope>
    <source>
        <strain evidence="1">WJC10195</strain>
    </source>
</reference>
<dbReference type="EMBL" id="JAINUF010000004">
    <property type="protein sequence ID" value="KAJ8366106.1"/>
    <property type="molecule type" value="Genomic_DNA"/>
</dbReference>
<protein>
    <submittedName>
        <fullName evidence="1">Uncharacterized protein</fullName>
    </submittedName>
</protein>
<gene>
    <name evidence="1" type="ORF">SKAU_G00149370</name>
</gene>
<dbReference type="Proteomes" id="UP001152622">
    <property type="component" value="Chromosome 4"/>
</dbReference>
<comment type="caution">
    <text evidence="1">The sequence shown here is derived from an EMBL/GenBank/DDBJ whole genome shotgun (WGS) entry which is preliminary data.</text>
</comment>
<name>A0A9Q1FUH9_SYNKA</name>
<keyword evidence="2" id="KW-1185">Reference proteome</keyword>
<dbReference type="AlphaFoldDB" id="A0A9Q1FUH9"/>
<sequence>MAGSGLLSGEAGGAAGGCCQEHVVSMLMDISRYTDVDIYSPAAPYRVSKFTQTGGKTGRDLWCDIQAAPRTRAIVRDRPRLLFNHSDISNTSGPGHTGQCCPPVPDRLTDCTQELKGC</sequence>
<proteinExistence type="predicted"/>
<organism evidence="1 2">
    <name type="scientific">Synaphobranchus kaupii</name>
    <name type="common">Kaup's arrowtooth eel</name>
    <dbReference type="NCBI Taxonomy" id="118154"/>
    <lineage>
        <taxon>Eukaryota</taxon>
        <taxon>Metazoa</taxon>
        <taxon>Chordata</taxon>
        <taxon>Craniata</taxon>
        <taxon>Vertebrata</taxon>
        <taxon>Euteleostomi</taxon>
        <taxon>Actinopterygii</taxon>
        <taxon>Neopterygii</taxon>
        <taxon>Teleostei</taxon>
        <taxon>Anguilliformes</taxon>
        <taxon>Synaphobranchidae</taxon>
        <taxon>Synaphobranchus</taxon>
    </lineage>
</organism>
<accession>A0A9Q1FUH9</accession>
<evidence type="ECO:0000313" key="1">
    <source>
        <dbReference type="EMBL" id="KAJ8366106.1"/>
    </source>
</evidence>
<evidence type="ECO:0000313" key="2">
    <source>
        <dbReference type="Proteomes" id="UP001152622"/>
    </source>
</evidence>